<dbReference type="EMBL" id="JAGGJA010000007">
    <property type="protein sequence ID" value="MCW9707487.1"/>
    <property type="molecule type" value="Genomic_DNA"/>
</dbReference>
<dbReference type="InterPro" id="IPR015443">
    <property type="entry name" value="Aldose_1-epimerase"/>
</dbReference>
<dbReference type="PANTHER" id="PTHR10091:SF0">
    <property type="entry name" value="GALACTOSE MUTAROTASE"/>
    <property type="match status" value="1"/>
</dbReference>
<evidence type="ECO:0000256" key="5">
    <source>
        <dbReference type="PIRNR" id="PIRNR005096"/>
    </source>
</evidence>
<comment type="pathway">
    <text evidence="1 5">Carbohydrate metabolism; hexose metabolism.</text>
</comment>
<dbReference type="Proteomes" id="UP001207918">
    <property type="component" value="Unassembled WGS sequence"/>
</dbReference>
<keyword evidence="4 5" id="KW-0119">Carbohydrate metabolism</keyword>
<dbReference type="EC" id="5.1.3.3" evidence="5"/>
<name>A0ABT3PNQ1_9BACT</name>
<dbReference type="CDD" id="cd09019">
    <property type="entry name" value="galactose_mutarotase_like"/>
    <property type="match status" value="1"/>
</dbReference>
<dbReference type="InterPro" id="IPR011013">
    <property type="entry name" value="Gal_mutarotase_sf_dom"/>
</dbReference>
<evidence type="ECO:0000256" key="3">
    <source>
        <dbReference type="ARBA" id="ARBA00023235"/>
    </source>
</evidence>
<proteinExistence type="inferred from homology"/>
<evidence type="ECO:0000313" key="7">
    <source>
        <dbReference type="Proteomes" id="UP001207918"/>
    </source>
</evidence>
<reference evidence="6 7" key="1">
    <citation type="submission" date="2021-03" db="EMBL/GenBank/DDBJ databases">
        <title>Aliifodinibius sp. nov., a new bacterium isolated from saline soil.</title>
        <authorList>
            <person name="Galisteo C."/>
            <person name="De La Haba R."/>
            <person name="Sanchez-Porro C."/>
            <person name="Ventosa A."/>
        </authorList>
    </citation>
    <scope>NUCLEOTIDE SEQUENCE [LARGE SCALE GENOMIC DNA]</scope>
    <source>
        <strain evidence="6 7">1BSP15-2V2</strain>
    </source>
</reference>
<sequence length="352" mass="38433">MPVKSSDFQLKHDGKQIDLFTLENGQGMKAQITNYGGKIVSILVPDREGTLGDVVLGYETGQEYLDGIASLGATMGRYANRIAQAKFTLDDSTYHLDKNNGEHSIHGGAEGFRHQVWEARQVDDQTLELSYFSEDGEGGYPGNLEVTVTYTVTEENELKLEYAASTDKKTVLNMTNHAFFNLAGEGQGKILDHKLYVDAGQYTPVDSTAIPTGELREVAGTPFDFTKPTAFGARIDQENQQLQHVGGYDHNYVLNKKSGELALAGRLSEPATGRVMEVYTTEPGLQVYTANSLTGEGNQIGKGGHAYGPHSAVCLETQHFPDSPHHPNFPSTVIGPEEGYSSTTVYRFLTVD</sequence>
<comment type="similarity">
    <text evidence="2 5">Belongs to the aldose epimerase family.</text>
</comment>
<keyword evidence="7" id="KW-1185">Reference proteome</keyword>
<evidence type="ECO:0000256" key="4">
    <source>
        <dbReference type="ARBA" id="ARBA00023277"/>
    </source>
</evidence>
<dbReference type="RefSeq" id="WP_265766274.1">
    <property type="nucleotide sequence ID" value="NZ_JAGGJA010000007.1"/>
</dbReference>
<dbReference type="SUPFAM" id="SSF74650">
    <property type="entry name" value="Galactose mutarotase-like"/>
    <property type="match status" value="1"/>
</dbReference>
<evidence type="ECO:0000313" key="6">
    <source>
        <dbReference type="EMBL" id="MCW9707487.1"/>
    </source>
</evidence>
<dbReference type="InterPro" id="IPR008183">
    <property type="entry name" value="Aldose_1/G6P_1-epimerase"/>
</dbReference>
<dbReference type="PANTHER" id="PTHR10091">
    <property type="entry name" value="ALDOSE-1-EPIMERASE"/>
    <property type="match status" value="1"/>
</dbReference>
<accession>A0ABT3PNQ1</accession>
<dbReference type="InterPro" id="IPR047215">
    <property type="entry name" value="Galactose_mutarotase-like"/>
</dbReference>
<comment type="catalytic activity">
    <reaction evidence="5">
        <text>alpha-D-glucose = beta-D-glucose</text>
        <dbReference type="Rhea" id="RHEA:10264"/>
        <dbReference type="ChEBI" id="CHEBI:15903"/>
        <dbReference type="ChEBI" id="CHEBI:17925"/>
        <dbReference type="EC" id="5.1.3.3"/>
    </reaction>
</comment>
<dbReference type="Gene3D" id="2.70.98.10">
    <property type="match status" value="1"/>
</dbReference>
<protein>
    <recommendedName>
        <fullName evidence="5">Aldose 1-epimerase</fullName>
        <ecNumber evidence="5">5.1.3.3</ecNumber>
    </recommendedName>
</protein>
<dbReference type="Pfam" id="PF01263">
    <property type="entry name" value="Aldose_epim"/>
    <property type="match status" value="1"/>
</dbReference>
<dbReference type="PIRSF" id="PIRSF005096">
    <property type="entry name" value="GALM"/>
    <property type="match status" value="1"/>
</dbReference>
<organism evidence="6 7">
    <name type="scientific">Fodinibius salsisoli</name>
    <dbReference type="NCBI Taxonomy" id="2820877"/>
    <lineage>
        <taxon>Bacteria</taxon>
        <taxon>Pseudomonadati</taxon>
        <taxon>Balneolota</taxon>
        <taxon>Balneolia</taxon>
        <taxon>Balneolales</taxon>
        <taxon>Balneolaceae</taxon>
        <taxon>Fodinibius</taxon>
    </lineage>
</organism>
<keyword evidence="3 5" id="KW-0413">Isomerase</keyword>
<evidence type="ECO:0000256" key="2">
    <source>
        <dbReference type="ARBA" id="ARBA00006206"/>
    </source>
</evidence>
<dbReference type="NCBIfam" id="NF008277">
    <property type="entry name" value="PRK11055.1"/>
    <property type="match status" value="1"/>
</dbReference>
<comment type="caution">
    <text evidence="6">The sequence shown here is derived from an EMBL/GenBank/DDBJ whole genome shotgun (WGS) entry which is preliminary data.</text>
</comment>
<evidence type="ECO:0000256" key="1">
    <source>
        <dbReference type="ARBA" id="ARBA00005028"/>
    </source>
</evidence>
<dbReference type="InterPro" id="IPR014718">
    <property type="entry name" value="GH-type_carb-bd"/>
</dbReference>
<gene>
    <name evidence="6" type="ORF">J6I44_11535</name>
</gene>